<accession>A0ABP1QWX6</accession>
<proteinExistence type="predicted"/>
<evidence type="ECO:0000313" key="1">
    <source>
        <dbReference type="EMBL" id="CAL8113435.1"/>
    </source>
</evidence>
<sequence>MMTEEYGDRRSPVIFEAKKVCMDVDNSDSTTVVIGPSSGIIHAGKVSKPKKIKSVRFNEQNLAEIIEFEDDIESKNARKLYWETVAADRFRFKDRIQRLEEILSPVLSSKHRNVVYTHRVITPNPATLPIFGCIFQKSTTLVEEVRMTVIQQKLETSVHSLLQFDPANHFNGIGAAI</sequence>
<dbReference type="InterPro" id="IPR051254">
    <property type="entry name" value="PPP1R15"/>
</dbReference>
<dbReference type="PANTHER" id="PTHR16489">
    <property type="entry name" value="GH11727P"/>
    <property type="match status" value="1"/>
</dbReference>
<organism evidence="1 2">
    <name type="scientific">Orchesella dallaii</name>
    <dbReference type="NCBI Taxonomy" id="48710"/>
    <lineage>
        <taxon>Eukaryota</taxon>
        <taxon>Metazoa</taxon>
        <taxon>Ecdysozoa</taxon>
        <taxon>Arthropoda</taxon>
        <taxon>Hexapoda</taxon>
        <taxon>Collembola</taxon>
        <taxon>Entomobryomorpha</taxon>
        <taxon>Entomobryoidea</taxon>
        <taxon>Orchesellidae</taxon>
        <taxon>Orchesellinae</taxon>
        <taxon>Orchesella</taxon>
    </lineage>
</organism>
<reference evidence="1 2" key="1">
    <citation type="submission" date="2024-08" db="EMBL/GenBank/DDBJ databases">
        <authorList>
            <person name="Cucini C."/>
            <person name="Frati F."/>
        </authorList>
    </citation>
    <scope>NUCLEOTIDE SEQUENCE [LARGE SCALE GENOMIC DNA]</scope>
</reference>
<dbReference type="PANTHER" id="PTHR16489:SF12">
    <property type="entry name" value="GH11727P"/>
    <property type="match status" value="1"/>
</dbReference>
<keyword evidence="2" id="KW-1185">Reference proteome</keyword>
<name>A0ABP1QWX6_9HEXA</name>
<gene>
    <name evidence="1" type="ORF">ODALV1_LOCUS16016</name>
</gene>
<comment type="caution">
    <text evidence="1">The sequence shown here is derived from an EMBL/GenBank/DDBJ whole genome shotgun (WGS) entry which is preliminary data.</text>
</comment>
<dbReference type="EMBL" id="CAXLJM020000049">
    <property type="protein sequence ID" value="CAL8113435.1"/>
    <property type="molecule type" value="Genomic_DNA"/>
</dbReference>
<dbReference type="Proteomes" id="UP001642540">
    <property type="component" value="Unassembled WGS sequence"/>
</dbReference>
<protein>
    <submittedName>
        <fullName evidence="1">Uncharacterized protein</fullName>
    </submittedName>
</protein>
<evidence type="ECO:0000313" key="2">
    <source>
        <dbReference type="Proteomes" id="UP001642540"/>
    </source>
</evidence>